<evidence type="ECO:0000313" key="2">
    <source>
        <dbReference type="Proteomes" id="UP000182569"/>
    </source>
</evidence>
<dbReference type="Proteomes" id="UP000182569">
    <property type="component" value="Chromosome"/>
</dbReference>
<dbReference type="KEGG" id="ceu:A7L45_09570"/>
<dbReference type="STRING" id="1552.A7L45_09570"/>
<proteinExistence type="predicted"/>
<name>A0A1J0GH54_9CLOT</name>
<dbReference type="AlphaFoldDB" id="A0A1J0GH54"/>
<reference evidence="2" key="1">
    <citation type="journal article" date="2016" name="Front. Microbiol.">
        <title>Complete Genome Sequence of Clostridium estertheticum DSM 8809, a Microbe Identified in Spoiled Vacuum Packed Beef.</title>
        <authorList>
            <person name="Yu Z."/>
            <person name="Gunn L."/>
            <person name="Brennan E."/>
            <person name="Reid R."/>
            <person name="Wall P.G."/>
            <person name="Gaora O.P."/>
            <person name="Hurley D."/>
            <person name="Bolton D."/>
            <person name="Fanning S."/>
        </authorList>
    </citation>
    <scope>NUCLEOTIDE SEQUENCE [LARGE SCALE GENOMIC DNA]</scope>
    <source>
        <strain evidence="2">DSM 8809</strain>
    </source>
</reference>
<evidence type="ECO:0000313" key="1">
    <source>
        <dbReference type="EMBL" id="APC40296.1"/>
    </source>
</evidence>
<dbReference type="EMBL" id="CP015756">
    <property type="protein sequence ID" value="APC40296.1"/>
    <property type="molecule type" value="Genomic_DNA"/>
</dbReference>
<gene>
    <name evidence="1" type="ORF">A7L45_09570</name>
</gene>
<dbReference type="OrthoDB" id="1664281at2"/>
<evidence type="ECO:0008006" key="3">
    <source>
        <dbReference type="Google" id="ProtNLM"/>
    </source>
</evidence>
<protein>
    <recommendedName>
        <fullName evidence="3">Iron-dependent peroxidase</fullName>
    </recommendedName>
</protein>
<accession>A0A1J0GH54</accession>
<keyword evidence="2" id="KW-1185">Reference proteome</keyword>
<organism evidence="1 2">
    <name type="scientific">Clostridium estertheticum subsp. estertheticum</name>
    <dbReference type="NCBI Taxonomy" id="1552"/>
    <lineage>
        <taxon>Bacteria</taxon>
        <taxon>Bacillati</taxon>
        <taxon>Bacillota</taxon>
        <taxon>Clostridia</taxon>
        <taxon>Eubacteriales</taxon>
        <taxon>Clostridiaceae</taxon>
        <taxon>Clostridium</taxon>
    </lineage>
</organism>
<sequence length="231" mass="27186">MNYIWDILLKADKQNILRENIKFVPAKVYSPYMEIAFEDLNANSLPSDNTIEINAYYRFQHIFGELLDVNFDESKELIETFFDIVIHFLAEIDLMQGLCKNEYYKKIIMKDIRNGSFGYELSENINEFNKKEIDYLLSGLITLYVTGESLHLFNKIIRKTFTNNIVYISNDHNKKLLIYLAKSKTQKLKRKIDVIINLFLPINMDVTIYWDKHFGIVGIDKTMKLDGIVIN</sequence>
<dbReference type="RefSeq" id="WP_071612588.1">
    <property type="nucleotide sequence ID" value="NZ_CP015756.1"/>
</dbReference>